<feature type="signal peptide" evidence="1">
    <location>
        <begin position="1"/>
        <end position="22"/>
    </location>
</feature>
<organism evidence="2 3">
    <name type="scientific">Tsuneonella dongtanensis</name>
    <dbReference type="NCBI Taxonomy" id="692370"/>
    <lineage>
        <taxon>Bacteria</taxon>
        <taxon>Pseudomonadati</taxon>
        <taxon>Pseudomonadota</taxon>
        <taxon>Alphaproteobacteria</taxon>
        <taxon>Sphingomonadales</taxon>
        <taxon>Erythrobacteraceae</taxon>
        <taxon>Tsuneonella</taxon>
    </lineage>
</organism>
<evidence type="ECO:0000313" key="3">
    <source>
        <dbReference type="Proteomes" id="UP000092932"/>
    </source>
</evidence>
<protein>
    <recommendedName>
        <fullName evidence="4">Membrane-bound lysozyme-inhibitor of c-type lysozyme</fullName>
    </recommendedName>
</protein>
<dbReference type="KEGG" id="ado:A6F68_00031"/>
<evidence type="ECO:0000256" key="1">
    <source>
        <dbReference type="SAM" id="SignalP"/>
    </source>
</evidence>
<dbReference type="EMBL" id="CP016591">
    <property type="protein sequence ID" value="ANY18567.1"/>
    <property type="molecule type" value="Genomic_DNA"/>
</dbReference>
<keyword evidence="1" id="KW-0732">Signal</keyword>
<evidence type="ECO:0000313" key="2">
    <source>
        <dbReference type="EMBL" id="ANY18567.1"/>
    </source>
</evidence>
<accession>A0A1B2A8S6</accession>
<dbReference type="STRING" id="692370.A6F68_00031"/>
<name>A0A1B2A8S6_9SPHN</name>
<gene>
    <name evidence="2" type="ORF">A6F68_00031</name>
</gene>
<feature type="chain" id="PRO_5008533883" description="Membrane-bound lysozyme-inhibitor of c-type lysozyme" evidence="1">
    <location>
        <begin position="23"/>
        <end position="119"/>
    </location>
</feature>
<evidence type="ECO:0008006" key="4">
    <source>
        <dbReference type="Google" id="ProtNLM"/>
    </source>
</evidence>
<dbReference type="RefSeq" id="WP_067674619.1">
    <property type="nucleotide sequence ID" value="NZ_CP016591.1"/>
</dbReference>
<keyword evidence="3" id="KW-1185">Reference proteome</keyword>
<dbReference type="OrthoDB" id="7409257at2"/>
<dbReference type="AlphaFoldDB" id="A0A1B2A8S6"/>
<reference evidence="2 3" key="1">
    <citation type="submission" date="2016-07" db="EMBL/GenBank/DDBJ databases">
        <title>Complete genome sequence of Altererythrobacter dongtanensis KCTC 22672, a type strain with esterase isolated from tidal flat.</title>
        <authorList>
            <person name="Cheng H."/>
            <person name="Wu Y.-H."/>
            <person name="Zhou P."/>
            <person name="Huo Y.-Y."/>
            <person name="Wang C.-S."/>
            <person name="Xu X.-W."/>
        </authorList>
    </citation>
    <scope>NUCLEOTIDE SEQUENCE [LARGE SCALE GENOMIC DNA]</scope>
    <source>
        <strain evidence="2 3">KCTC 22672</strain>
    </source>
</reference>
<sequence>MRKLLIAGSILAVLGIAAPAHATGGLQCRTADGSDLVISVGFGHVPGAPVVATRLSAKGKSITAQAPQWWLDDKEMRLVLTDPEAMKTLATVRTRANGRFYDGSVQWLGKRRWVRCRED</sequence>
<dbReference type="Proteomes" id="UP000092932">
    <property type="component" value="Chromosome"/>
</dbReference>
<proteinExistence type="predicted"/>